<name>A0A1J4JFS6_9EUKA</name>
<keyword evidence="1" id="KW-0175">Coiled coil</keyword>
<dbReference type="GeneID" id="94829422"/>
<feature type="region of interest" description="Disordered" evidence="2">
    <location>
        <begin position="66"/>
        <end position="200"/>
    </location>
</feature>
<accession>A0A1J4JFS6</accession>
<reference evidence="3" key="1">
    <citation type="submission" date="2016-10" db="EMBL/GenBank/DDBJ databases">
        <authorList>
            <person name="Benchimol M."/>
            <person name="Almeida L.G."/>
            <person name="Vasconcelos A.T."/>
            <person name="Perreira-Neves A."/>
            <person name="Rosa I.A."/>
            <person name="Tasca T."/>
            <person name="Bogo M.R."/>
            <person name="de Souza W."/>
        </authorList>
    </citation>
    <scope>NUCLEOTIDE SEQUENCE [LARGE SCALE GENOMIC DNA]</scope>
    <source>
        <strain evidence="3">K</strain>
    </source>
</reference>
<feature type="compositionally biased region" description="Polar residues" evidence="2">
    <location>
        <begin position="130"/>
        <end position="143"/>
    </location>
</feature>
<sequence>MVNYKILLTKTEKIVRGVIQIMSQSDGENQPLDTQEIPQNDTPESTEKINLTISQIEIQEKNSFDSGRETFDNQSEPNQNPIQIELPSETSPQTTPKSSPKNSPLNSPSISPKNSPLISPSNSPLISPKTSPSNSVNSPSQAATKPLINQKPLITKPIRPNTATSSPLQNNRIRKSTSPKNNHPNRNPKPMNSTIDNEGQYECEIEGQSVTEERCRELIERFKKNKKYLPDYTERPAVLQYVVKEGLKLMLEKKYKEADEMCKIREDLVSTLLETDRRYDAENHASAVQSDIEQTKDLLHEAVSRWEKRLKTFEKDVSAKISTQQNTHEKEIVEFDEYYNNLEHFRKYSKPSPFLLHLRTRERKMVICHEYSNAKFIRKKAERLEKEESEIAQRRAEDEIIGKKEKLLNRHEAERERLNDYCEKLRASILKERQNEIDVFHRRLDLLYKIKQETLSNIKNTATVSAREAKLDASKESVIPRSPRTLEEFNQFRVATVSKKLQLKPISGLAKKCRRFTSTSQGKERNINDFP</sequence>
<feature type="compositionally biased region" description="Polar residues" evidence="2">
    <location>
        <begin position="72"/>
        <end position="95"/>
    </location>
</feature>
<evidence type="ECO:0000313" key="4">
    <source>
        <dbReference type="Proteomes" id="UP000179807"/>
    </source>
</evidence>
<dbReference type="AlphaFoldDB" id="A0A1J4JFS6"/>
<feature type="compositionally biased region" description="Low complexity" evidence="2">
    <location>
        <begin position="96"/>
        <end position="129"/>
    </location>
</feature>
<dbReference type="PANTHER" id="PTHR47026:SF2">
    <property type="entry name" value="FLAGELLAR ASSOCIATED PROTEIN"/>
    <property type="match status" value="1"/>
</dbReference>
<feature type="coiled-coil region" evidence="1">
    <location>
        <begin position="374"/>
        <end position="428"/>
    </location>
</feature>
<evidence type="ECO:0000313" key="3">
    <source>
        <dbReference type="EMBL" id="OHS98002.1"/>
    </source>
</evidence>
<organism evidence="3 4">
    <name type="scientific">Tritrichomonas foetus</name>
    <dbReference type="NCBI Taxonomy" id="1144522"/>
    <lineage>
        <taxon>Eukaryota</taxon>
        <taxon>Metamonada</taxon>
        <taxon>Parabasalia</taxon>
        <taxon>Tritrichomonadida</taxon>
        <taxon>Tritrichomonadidae</taxon>
        <taxon>Tritrichomonas</taxon>
    </lineage>
</organism>
<dbReference type="EMBL" id="MLAK01001082">
    <property type="protein sequence ID" value="OHS98002.1"/>
    <property type="molecule type" value="Genomic_DNA"/>
</dbReference>
<evidence type="ECO:0000256" key="1">
    <source>
        <dbReference type="SAM" id="Coils"/>
    </source>
</evidence>
<proteinExistence type="predicted"/>
<comment type="caution">
    <text evidence="3">The sequence shown here is derived from an EMBL/GenBank/DDBJ whole genome shotgun (WGS) entry which is preliminary data.</text>
</comment>
<feature type="region of interest" description="Disordered" evidence="2">
    <location>
        <begin position="26"/>
        <end position="46"/>
    </location>
</feature>
<evidence type="ECO:0000256" key="2">
    <source>
        <dbReference type="SAM" id="MobiDB-lite"/>
    </source>
</evidence>
<dbReference type="Proteomes" id="UP000179807">
    <property type="component" value="Unassembled WGS sequence"/>
</dbReference>
<dbReference type="PANTHER" id="PTHR47026">
    <property type="entry name" value="PIGMENTOSA GTPASE REGULATOR-LIKE PROTEIN, PUTATIVE-RELATED"/>
    <property type="match status" value="1"/>
</dbReference>
<protein>
    <submittedName>
        <fullName evidence="3">Uncharacterized protein</fullName>
    </submittedName>
</protein>
<feature type="compositionally biased region" description="Low complexity" evidence="2">
    <location>
        <begin position="179"/>
        <end position="192"/>
    </location>
</feature>
<dbReference type="RefSeq" id="XP_068351139.1">
    <property type="nucleotide sequence ID" value="XM_068494718.1"/>
</dbReference>
<dbReference type="VEuPathDB" id="TrichDB:TRFO_09182"/>
<feature type="compositionally biased region" description="Polar residues" evidence="2">
    <location>
        <begin position="161"/>
        <end position="171"/>
    </location>
</feature>
<keyword evidence="4" id="KW-1185">Reference proteome</keyword>
<gene>
    <name evidence="3" type="ORF">TRFO_09182</name>
</gene>